<dbReference type="EMBL" id="CP117411">
    <property type="protein sequence ID" value="WCT73543.1"/>
    <property type="molecule type" value="Genomic_DNA"/>
</dbReference>
<accession>A0ABY7TKH4</accession>
<feature type="chain" id="PRO_5045701407" evidence="2">
    <location>
        <begin position="22"/>
        <end position="279"/>
    </location>
</feature>
<evidence type="ECO:0000256" key="2">
    <source>
        <dbReference type="SAM" id="SignalP"/>
    </source>
</evidence>
<dbReference type="PROSITE" id="PS51257">
    <property type="entry name" value="PROKAR_LIPOPROTEIN"/>
    <property type="match status" value="1"/>
</dbReference>
<dbReference type="Proteomes" id="UP001220395">
    <property type="component" value="Chromosome"/>
</dbReference>
<feature type="signal peptide" evidence="2">
    <location>
        <begin position="1"/>
        <end position="21"/>
    </location>
</feature>
<keyword evidence="4" id="KW-1185">Reference proteome</keyword>
<evidence type="ECO:0000313" key="3">
    <source>
        <dbReference type="EMBL" id="WCT73543.1"/>
    </source>
</evidence>
<sequence>MRTTIAGLAMGLLLLAGCSKPAPDGGAPDVAEEAKGPDVGATPAAGVAMTYSYVFRVPVARVAALQEVHAAQCEALGVARCRVAFMTYRVQPQRRIVASLEVMLAPDIARAFGKRGIDAVVAQGGMLTSADINSEDVGVAVASGDRTGVSVDQEQRDLTAQLQKPGLGSAERTQIQTRLAQLADGRRQAQTARDEAQRKLAGTPMRFAYESGEVDPGFSDGPILGALKDGWSNIVWGSAALLVIFITLLPWGLLLAAVIWISRRWITPLLDAKRPGDGG</sequence>
<keyword evidence="1" id="KW-0472">Membrane</keyword>
<feature type="transmembrane region" description="Helical" evidence="1">
    <location>
        <begin position="234"/>
        <end position="261"/>
    </location>
</feature>
<dbReference type="RefSeq" id="WP_273687847.1">
    <property type="nucleotide sequence ID" value="NZ_CP117411.1"/>
</dbReference>
<keyword evidence="2" id="KW-0732">Signal</keyword>
<name>A0ABY7TKH4_9SPHN</name>
<proteinExistence type="predicted"/>
<keyword evidence="1" id="KW-1133">Transmembrane helix</keyword>
<organism evidence="3 4">
    <name type="scientific">Sphingomonas naphthae</name>
    <dbReference type="NCBI Taxonomy" id="1813468"/>
    <lineage>
        <taxon>Bacteria</taxon>
        <taxon>Pseudomonadati</taxon>
        <taxon>Pseudomonadota</taxon>
        <taxon>Alphaproteobacteria</taxon>
        <taxon>Sphingomonadales</taxon>
        <taxon>Sphingomonadaceae</taxon>
        <taxon>Sphingomonas</taxon>
    </lineage>
</organism>
<protein>
    <submittedName>
        <fullName evidence="3">DUF4349 domain-containing protein</fullName>
    </submittedName>
</protein>
<gene>
    <name evidence="3" type="ORF">PQ455_18360</name>
</gene>
<evidence type="ECO:0000313" key="4">
    <source>
        <dbReference type="Proteomes" id="UP001220395"/>
    </source>
</evidence>
<reference evidence="3 4" key="1">
    <citation type="submission" date="2023-02" db="EMBL/GenBank/DDBJ databases">
        <title>Genome sequence of Sphingomonas naphthae.</title>
        <authorList>
            <person name="Kim S."/>
            <person name="Heo J."/>
            <person name="Kwon S.-W."/>
        </authorList>
    </citation>
    <scope>NUCLEOTIDE SEQUENCE [LARGE SCALE GENOMIC DNA]</scope>
    <source>
        <strain evidence="3 4">KACC 18716</strain>
    </source>
</reference>
<keyword evidence="1" id="KW-0812">Transmembrane</keyword>
<evidence type="ECO:0000256" key="1">
    <source>
        <dbReference type="SAM" id="Phobius"/>
    </source>
</evidence>